<keyword evidence="2" id="KW-1003">Cell membrane</keyword>
<keyword evidence="3 7" id="KW-0812">Transmembrane</keyword>
<dbReference type="RefSeq" id="WP_133881856.1">
    <property type="nucleotide sequence ID" value="NZ_MWIN01000017.1"/>
</dbReference>
<evidence type="ECO:0000256" key="7">
    <source>
        <dbReference type="SAM" id="Phobius"/>
    </source>
</evidence>
<feature type="transmembrane region" description="Helical" evidence="7">
    <location>
        <begin position="193"/>
        <end position="215"/>
    </location>
</feature>
<feature type="transmembrane region" description="Helical" evidence="7">
    <location>
        <begin position="106"/>
        <end position="127"/>
    </location>
</feature>
<dbReference type="EMBL" id="SOBT01000009">
    <property type="protein sequence ID" value="TDU28302.1"/>
    <property type="molecule type" value="Genomic_DNA"/>
</dbReference>
<evidence type="ECO:0000256" key="6">
    <source>
        <dbReference type="SAM" id="MobiDB-lite"/>
    </source>
</evidence>
<evidence type="ECO:0000313" key="8">
    <source>
        <dbReference type="EMBL" id="TDU28302.1"/>
    </source>
</evidence>
<sequence length="316" mass="33773">MTPSFQAQALAARLPRAVFAGWRLTRASVTRWIDDGASSMGAALAFYSLLSMAPVLLMVITVAGLFFGEDAARGALIGELRELFGVTGAQAVEAILIASSQQQGSILSLAIGIVMILVGATTVFAELQNDLDRIWRVKSDATGGAVRQLVRVRMMSFGLILGVGFLLAVSLVLTAAITAFGDFWSRWFVGAETLLQFLNTLLGFALITSLFALIYKALPSVHIPWRDVWVGAALTSLLFSAGKYLIGLYLGTAAVSSSFGAAGALVAIVVWVYYSAQIFLLGAEFTHEYSRLHGSRLGRSDSTEDGGRLDIPALKR</sequence>
<keyword evidence="9" id="KW-1185">Reference proteome</keyword>
<gene>
    <name evidence="8" type="ORF">DFR24_2669</name>
</gene>
<feature type="transmembrane region" description="Helical" evidence="7">
    <location>
        <begin position="227"/>
        <end position="246"/>
    </location>
</feature>
<comment type="caution">
    <text evidence="8">The sequence shown here is derived from an EMBL/GenBank/DDBJ whole genome shotgun (WGS) entry which is preliminary data.</text>
</comment>
<keyword evidence="5 7" id="KW-0472">Membrane</keyword>
<evidence type="ECO:0000256" key="5">
    <source>
        <dbReference type="ARBA" id="ARBA00023136"/>
    </source>
</evidence>
<evidence type="ECO:0000256" key="2">
    <source>
        <dbReference type="ARBA" id="ARBA00022475"/>
    </source>
</evidence>
<feature type="transmembrane region" description="Helical" evidence="7">
    <location>
        <begin position="44"/>
        <end position="68"/>
    </location>
</feature>
<protein>
    <submittedName>
        <fullName evidence="8">Membrane protein</fullName>
    </submittedName>
</protein>
<name>A0A4S3K370_9GAMM</name>
<dbReference type="PANTHER" id="PTHR30213:SF1">
    <property type="entry name" value="INNER MEMBRANE PROTEIN YHJD"/>
    <property type="match status" value="1"/>
</dbReference>
<dbReference type="Proteomes" id="UP000295341">
    <property type="component" value="Unassembled WGS sequence"/>
</dbReference>
<dbReference type="PIRSF" id="PIRSF035875">
    <property type="entry name" value="RNase_BN"/>
    <property type="match status" value="1"/>
</dbReference>
<dbReference type="AlphaFoldDB" id="A0A4S3K370"/>
<accession>A0A4S3K370</accession>
<dbReference type="Pfam" id="PF03631">
    <property type="entry name" value="Virul_fac_BrkB"/>
    <property type="match status" value="1"/>
</dbReference>
<organism evidence="8 9">
    <name type="scientific">Panacagrimonas perspica</name>
    <dbReference type="NCBI Taxonomy" id="381431"/>
    <lineage>
        <taxon>Bacteria</taxon>
        <taxon>Pseudomonadati</taxon>
        <taxon>Pseudomonadota</taxon>
        <taxon>Gammaproteobacteria</taxon>
        <taxon>Nevskiales</taxon>
        <taxon>Nevskiaceae</taxon>
        <taxon>Panacagrimonas</taxon>
    </lineage>
</organism>
<evidence type="ECO:0000256" key="3">
    <source>
        <dbReference type="ARBA" id="ARBA00022692"/>
    </source>
</evidence>
<feature type="compositionally biased region" description="Basic and acidic residues" evidence="6">
    <location>
        <begin position="298"/>
        <end position="308"/>
    </location>
</feature>
<dbReference type="InterPro" id="IPR017039">
    <property type="entry name" value="Virul_fac_BrkB"/>
</dbReference>
<evidence type="ECO:0000256" key="4">
    <source>
        <dbReference type="ARBA" id="ARBA00022989"/>
    </source>
</evidence>
<evidence type="ECO:0000256" key="1">
    <source>
        <dbReference type="ARBA" id="ARBA00004651"/>
    </source>
</evidence>
<comment type="subcellular location">
    <subcellularLocation>
        <location evidence="1">Cell membrane</location>
        <topology evidence="1">Multi-pass membrane protein</topology>
    </subcellularLocation>
</comment>
<keyword evidence="4 7" id="KW-1133">Transmembrane helix</keyword>
<feature type="region of interest" description="Disordered" evidence="6">
    <location>
        <begin position="297"/>
        <end position="316"/>
    </location>
</feature>
<reference evidence="8 9" key="1">
    <citation type="submission" date="2019-03" db="EMBL/GenBank/DDBJ databases">
        <title>Genomic Encyclopedia of Type Strains, Phase IV (KMG-IV): sequencing the most valuable type-strain genomes for metagenomic binning, comparative biology and taxonomic classification.</title>
        <authorList>
            <person name="Goeker M."/>
        </authorList>
    </citation>
    <scope>NUCLEOTIDE SEQUENCE [LARGE SCALE GENOMIC DNA]</scope>
    <source>
        <strain evidence="8 9">DSM 26377</strain>
    </source>
</reference>
<evidence type="ECO:0000313" key="9">
    <source>
        <dbReference type="Proteomes" id="UP000295341"/>
    </source>
</evidence>
<dbReference type="NCBIfam" id="TIGR00765">
    <property type="entry name" value="yihY_not_rbn"/>
    <property type="match status" value="1"/>
</dbReference>
<dbReference type="PANTHER" id="PTHR30213">
    <property type="entry name" value="INNER MEMBRANE PROTEIN YHJD"/>
    <property type="match status" value="1"/>
</dbReference>
<dbReference type="OrthoDB" id="9797028at2"/>
<feature type="transmembrane region" description="Helical" evidence="7">
    <location>
        <begin position="252"/>
        <end position="274"/>
    </location>
</feature>
<proteinExistence type="predicted"/>
<feature type="transmembrane region" description="Helical" evidence="7">
    <location>
        <begin position="157"/>
        <end position="181"/>
    </location>
</feature>
<dbReference type="GO" id="GO:0005886">
    <property type="term" value="C:plasma membrane"/>
    <property type="evidence" value="ECO:0007669"/>
    <property type="project" value="UniProtKB-SubCell"/>
</dbReference>